<reference evidence="9 10" key="1">
    <citation type="submission" date="2018-11" db="EMBL/GenBank/DDBJ databases">
        <title>Genome sequence and assembly of Colletotrichum spinosum.</title>
        <authorList>
            <person name="Gan P."/>
            <person name="Shirasu K."/>
        </authorList>
    </citation>
    <scope>NUCLEOTIDE SEQUENCE [LARGE SCALE GENOMIC DNA]</scope>
    <source>
        <strain evidence="9 10">CBS 515.97</strain>
    </source>
</reference>
<evidence type="ECO:0000256" key="8">
    <source>
        <dbReference type="SAM" id="SignalP"/>
    </source>
</evidence>
<dbReference type="PANTHER" id="PTHR37016:SF3">
    <property type="entry name" value="NEUTRAL PROTEASE 2-RELATED"/>
    <property type="match status" value="1"/>
</dbReference>
<keyword evidence="4" id="KW-0479">Metal-binding</keyword>
<evidence type="ECO:0000256" key="4">
    <source>
        <dbReference type="ARBA" id="ARBA00022723"/>
    </source>
</evidence>
<dbReference type="Proteomes" id="UP000295083">
    <property type="component" value="Unassembled WGS sequence"/>
</dbReference>
<keyword evidence="3" id="KW-0645">Protease</keyword>
<evidence type="ECO:0000256" key="5">
    <source>
        <dbReference type="ARBA" id="ARBA00022801"/>
    </source>
</evidence>
<evidence type="ECO:0000256" key="3">
    <source>
        <dbReference type="ARBA" id="ARBA00022670"/>
    </source>
</evidence>
<organism evidence="9 10">
    <name type="scientific">Colletotrichum spinosum</name>
    <dbReference type="NCBI Taxonomy" id="1347390"/>
    <lineage>
        <taxon>Eukaryota</taxon>
        <taxon>Fungi</taxon>
        <taxon>Dikarya</taxon>
        <taxon>Ascomycota</taxon>
        <taxon>Pezizomycotina</taxon>
        <taxon>Sordariomycetes</taxon>
        <taxon>Hypocreomycetidae</taxon>
        <taxon>Glomerellales</taxon>
        <taxon>Glomerellaceae</taxon>
        <taxon>Colletotrichum</taxon>
        <taxon>Colletotrichum orbiculare species complex</taxon>
    </lineage>
</organism>
<dbReference type="InterPro" id="IPR050414">
    <property type="entry name" value="Fungal_M35_metalloproteases"/>
</dbReference>
<evidence type="ECO:0000256" key="6">
    <source>
        <dbReference type="ARBA" id="ARBA00022833"/>
    </source>
</evidence>
<gene>
    <name evidence="9" type="ORF">C8035_v010294</name>
</gene>
<dbReference type="PANTHER" id="PTHR37016">
    <property type="match status" value="1"/>
</dbReference>
<evidence type="ECO:0000256" key="7">
    <source>
        <dbReference type="ARBA" id="ARBA00023049"/>
    </source>
</evidence>
<dbReference type="SUPFAM" id="SSF55486">
    <property type="entry name" value="Metalloproteases ('zincins'), catalytic domain"/>
    <property type="match status" value="1"/>
</dbReference>
<keyword evidence="6" id="KW-0862">Zinc</keyword>
<dbReference type="Gene3D" id="3.40.390.10">
    <property type="entry name" value="Collagenase (Catalytic Domain)"/>
    <property type="match status" value="1"/>
</dbReference>
<evidence type="ECO:0008006" key="11">
    <source>
        <dbReference type="Google" id="ProtNLM"/>
    </source>
</evidence>
<proteinExistence type="inferred from homology"/>
<accession>A0A4R8Q848</accession>
<keyword evidence="5" id="KW-0378">Hydrolase</keyword>
<keyword evidence="10" id="KW-1185">Reference proteome</keyword>
<evidence type="ECO:0000256" key="2">
    <source>
        <dbReference type="ARBA" id="ARBA00010279"/>
    </source>
</evidence>
<evidence type="ECO:0000313" key="9">
    <source>
        <dbReference type="EMBL" id="TDZ34578.1"/>
    </source>
</evidence>
<dbReference type="AlphaFoldDB" id="A0A4R8Q848"/>
<dbReference type="GO" id="GO:0046872">
    <property type="term" value="F:metal ion binding"/>
    <property type="evidence" value="ECO:0007669"/>
    <property type="project" value="UniProtKB-KW"/>
</dbReference>
<feature type="chain" id="PRO_5020632903" description="Lysine-specific metallo-endopeptidase domain-containing protein" evidence="8">
    <location>
        <begin position="18"/>
        <end position="250"/>
    </location>
</feature>
<evidence type="ECO:0000256" key="1">
    <source>
        <dbReference type="ARBA" id="ARBA00001947"/>
    </source>
</evidence>
<keyword evidence="8" id="KW-0732">Signal</keyword>
<sequence>MKVAISLLIPYIWLALAAPSPSEPLESRDLSRVYRLGSGSFWPCSSSQIRTINGAIQRAKSLASAAIDNLDENGVESSSYLRWFAERNAYEEKRWNIRNHHYQSVISELREPMDQGIRYFEDVGPDPKALVFACPSSSDRLSPCIRGEAASLVNAEKLSARVNALFACPRFFSMATHSKMLSDWRRGRYSPSKGLVLLHEMQHAKAVVTPAEYSGDINDSYTAQECEGLSDLEKVKNAQNYAFFALDSAV</sequence>
<comment type="similarity">
    <text evidence="2">Belongs to the peptidase M35 family.</text>
</comment>
<dbReference type="GO" id="GO:0008237">
    <property type="term" value="F:metallopeptidase activity"/>
    <property type="evidence" value="ECO:0007669"/>
    <property type="project" value="UniProtKB-KW"/>
</dbReference>
<comment type="caution">
    <text evidence="9">The sequence shown here is derived from an EMBL/GenBank/DDBJ whole genome shotgun (WGS) entry which is preliminary data.</text>
</comment>
<dbReference type="EMBL" id="QAPG01000051">
    <property type="protein sequence ID" value="TDZ34578.1"/>
    <property type="molecule type" value="Genomic_DNA"/>
</dbReference>
<name>A0A4R8Q848_9PEZI</name>
<feature type="signal peptide" evidence="8">
    <location>
        <begin position="1"/>
        <end position="17"/>
    </location>
</feature>
<keyword evidence="7" id="KW-0482">Metalloprotease</keyword>
<dbReference type="InterPro" id="IPR024079">
    <property type="entry name" value="MetalloPept_cat_dom_sf"/>
</dbReference>
<protein>
    <recommendedName>
        <fullName evidence="11">Lysine-specific metallo-endopeptidase domain-containing protein</fullName>
    </recommendedName>
</protein>
<comment type="cofactor">
    <cofactor evidence="1">
        <name>Zn(2+)</name>
        <dbReference type="ChEBI" id="CHEBI:29105"/>
    </cofactor>
</comment>
<dbReference type="GO" id="GO:0006508">
    <property type="term" value="P:proteolysis"/>
    <property type="evidence" value="ECO:0007669"/>
    <property type="project" value="UniProtKB-KW"/>
</dbReference>
<evidence type="ECO:0000313" key="10">
    <source>
        <dbReference type="Proteomes" id="UP000295083"/>
    </source>
</evidence>